<dbReference type="Proteomes" id="UP000282433">
    <property type="component" value="Chromosome"/>
</dbReference>
<evidence type="ECO:0000313" key="7">
    <source>
        <dbReference type="Proteomes" id="UP000282433"/>
    </source>
</evidence>
<dbReference type="Proteomes" id="UP000255099">
    <property type="component" value="Unassembled WGS sequence"/>
</dbReference>
<comment type="similarity">
    <text evidence="1">Belongs to the bacterial solute-binding protein 3 family.</text>
</comment>
<dbReference type="EMBL" id="UGLB01000003">
    <property type="protein sequence ID" value="STT51065.1"/>
    <property type="molecule type" value="Genomic_DNA"/>
</dbReference>
<evidence type="ECO:0000313" key="4">
    <source>
        <dbReference type="EMBL" id="STT51065.1"/>
    </source>
</evidence>
<dbReference type="EMBL" id="LR134162">
    <property type="protein sequence ID" value="VEB04552.1"/>
    <property type="molecule type" value="Genomic_DNA"/>
</dbReference>
<evidence type="ECO:0000313" key="6">
    <source>
        <dbReference type="Proteomes" id="UP000255099"/>
    </source>
</evidence>
<organism evidence="4 6">
    <name type="scientific">Klebsiella pneumoniae</name>
    <dbReference type="NCBI Taxonomy" id="573"/>
    <lineage>
        <taxon>Bacteria</taxon>
        <taxon>Pseudomonadati</taxon>
        <taxon>Pseudomonadota</taxon>
        <taxon>Gammaproteobacteria</taxon>
        <taxon>Enterobacterales</taxon>
        <taxon>Enterobacteriaceae</taxon>
        <taxon>Klebsiella/Raoultella group</taxon>
        <taxon>Klebsiella</taxon>
        <taxon>Klebsiella pneumoniae complex</taxon>
    </lineage>
</organism>
<proteinExistence type="inferred from homology"/>
<evidence type="ECO:0000256" key="2">
    <source>
        <dbReference type="ARBA" id="ARBA00022729"/>
    </source>
</evidence>
<reference evidence="4 6" key="1">
    <citation type="submission" date="2018-06" db="EMBL/GenBank/DDBJ databases">
        <authorList>
            <consortium name="Pathogen Informatics"/>
            <person name="Doyle S."/>
        </authorList>
    </citation>
    <scope>NUCLEOTIDE SEQUENCE [LARGE SCALE GENOMIC DNA]</scope>
    <source>
        <strain evidence="4 6">NCTC9637</strain>
    </source>
</reference>
<dbReference type="AlphaFoldDB" id="A0A377WB55"/>
<feature type="domain" description="Solute-binding protein family 3/N-terminal" evidence="3">
    <location>
        <begin position="1"/>
        <end position="186"/>
    </location>
</feature>
<protein>
    <submittedName>
        <fullName evidence="4">ArtI</fullName>
    </submittedName>
</protein>
<dbReference type="InterPro" id="IPR001638">
    <property type="entry name" value="Solute-binding_3/MltF_N"/>
</dbReference>
<dbReference type="PANTHER" id="PTHR35936">
    <property type="entry name" value="MEMBRANE-BOUND LYTIC MUREIN TRANSGLYCOSYLASE F"/>
    <property type="match status" value="1"/>
</dbReference>
<evidence type="ECO:0000313" key="5">
    <source>
        <dbReference type="EMBL" id="VEB04552.1"/>
    </source>
</evidence>
<dbReference type="Gene3D" id="3.40.190.10">
    <property type="entry name" value="Periplasmic binding protein-like II"/>
    <property type="match status" value="2"/>
</dbReference>
<evidence type="ECO:0000256" key="1">
    <source>
        <dbReference type="ARBA" id="ARBA00010333"/>
    </source>
</evidence>
<evidence type="ECO:0000259" key="3">
    <source>
        <dbReference type="SMART" id="SM00062"/>
    </source>
</evidence>
<dbReference type="SMART" id="SM00062">
    <property type="entry name" value="PBPb"/>
    <property type="match status" value="1"/>
</dbReference>
<keyword evidence="2" id="KW-0732">Signal</keyword>
<accession>A0A377WB55</accession>
<reference evidence="5 7" key="2">
    <citation type="submission" date="2018-12" db="EMBL/GenBank/DDBJ databases">
        <authorList>
            <consortium name="Pathogen Informatics"/>
        </authorList>
    </citation>
    <scope>NUCLEOTIDE SEQUENCE [LARGE SCALE GENOMIC DNA]</scope>
    <source>
        <strain evidence="5 7">NCTC13635</strain>
    </source>
</reference>
<gene>
    <name evidence="4" type="primary">artJ_2</name>
    <name evidence="5" type="synonym">artJ_1</name>
    <name evidence="5" type="ORF">NCTC13635_04521</name>
    <name evidence="4" type="ORF">NCTC9637_06081</name>
</gene>
<dbReference type="Pfam" id="PF00497">
    <property type="entry name" value="SBP_bac_3"/>
    <property type="match status" value="1"/>
</dbReference>
<sequence>MQAQCQFTAQRFDTLIPALRFKKFDAVIAGMEVIPMREKQVAFSRPYRQALSGVVIVNKDVAHTFADLKAKKVGVVKGTLHQRYLRDKQKAVQAVPYDDVASALAALKAGQITGVMGDFATLDAWQQENPDYAIMDERATDPAYYGKQYAIAVRKDDPELLNAINDALAAVMATPDFQQMQQKWFK</sequence>
<dbReference type="PANTHER" id="PTHR35936:SF36">
    <property type="entry name" value="ABC TRANSPORTER ARGININE-BINDING PROTEIN 1"/>
    <property type="match status" value="1"/>
</dbReference>
<name>A0A377WB55_KLEPN</name>
<dbReference type="SUPFAM" id="SSF53850">
    <property type="entry name" value="Periplasmic binding protein-like II"/>
    <property type="match status" value="1"/>
</dbReference>